<dbReference type="EMBL" id="LN483124">
    <property type="protein sequence ID" value="CED82486.1"/>
    <property type="molecule type" value="Genomic_DNA"/>
</dbReference>
<feature type="compositionally biased region" description="Low complexity" evidence="1">
    <location>
        <begin position="250"/>
        <end position="273"/>
    </location>
</feature>
<reference evidence="2" key="1">
    <citation type="submission" date="2014-08" db="EMBL/GenBank/DDBJ databases">
        <authorList>
            <person name="Sharma Rahul"/>
            <person name="Thines Marco"/>
        </authorList>
    </citation>
    <scope>NUCLEOTIDE SEQUENCE</scope>
</reference>
<name>A0A0F7SM43_PHARH</name>
<feature type="compositionally biased region" description="Polar residues" evidence="1">
    <location>
        <begin position="70"/>
        <end position="84"/>
    </location>
</feature>
<sequence>MSLSLASSRYSLSLPPASSVSNVLDTSDTSGASDASSTSDTSSISYASSPSYALHAFSPSYASLDAPHFSSDTQPMPASPTPVSRNAPAAKPLRPAKRYPVEGLPINERANVASRARQGDRPQPVKRAGRVRKAEAMRLPTTTTECRERSYLKSLTPIQRFELRGMEPMTDAEMDAFLNPSAIPKPLPQAASSSWTEMVDRERLQVPRPPFESPKRRRVIDDDKDDNDDDGSDEEKRRSDVRPAKRRFDLSSAKLSGSALSSPPAPSVLSAPPVERSDSSPASSPLFGKQTRRPTIPTIKVELVDDLDRSAPSLAKLASPRIKDAAKVVRSERFLSAELSASVRQARPVWMSDRPETRSGVHRRRAAFCGRAKLAIAKRPCLEMIGQDKHGKQNGRDDRSLCAAVCHSSLLFVFLYLFSL</sequence>
<proteinExistence type="predicted"/>
<feature type="region of interest" description="Disordered" evidence="1">
    <location>
        <begin position="1"/>
        <end position="46"/>
    </location>
</feature>
<evidence type="ECO:0000313" key="2">
    <source>
        <dbReference type="EMBL" id="CED82486.1"/>
    </source>
</evidence>
<feature type="compositionally biased region" description="Acidic residues" evidence="1">
    <location>
        <begin position="222"/>
        <end position="233"/>
    </location>
</feature>
<feature type="compositionally biased region" description="Basic and acidic residues" evidence="1">
    <location>
        <begin position="234"/>
        <end position="249"/>
    </location>
</feature>
<organism evidence="2">
    <name type="scientific">Phaffia rhodozyma</name>
    <name type="common">Yeast</name>
    <name type="synonym">Xanthophyllomyces dendrorhous</name>
    <dbReference type="NCBI Taxonomy" id="264483"/>
    <lineage>
        <taxon>Eukaryota</taxon>
        <taxon>Fungi</taxon>
        <taxon>Dikarya</taxon>
        <taxon>Basidiomycota</taxon>
        <taxon>Agaricomycotina</taxon>
        <taxon>Tremellomycetes</taxon>
        <taxon>Cystofilobasidiales</taxon>
        <taxon>Mrakiaceae</taxon>
        <taxon>Phaffia</taxon>
    </lineage>
</organism>
<dbReference type="AlphaFoldDB" id="A0A0F7SM43"/>
<dbReference type="EMBL" id="LN483191">
    <property type="protein sequence ID" value="CDZ97473.1"/>
    <property type="molecule type" value="Genomic_DNA"/>
</dbReference>
<protein>
    <submittedName>
        <fullName evidence="2">Uncharacterized protein</fullName>
    </submittedName>
</protein>
<dbReference type="EMBL" id="LN483167">
    <property type="protein sequence ID" value="CDZ96935.1"/>
    <property type="molecule type" value="Genomic_DNA"/>
</dbReference>
<accession>A0A0F7SM43</accession>
<evidence type="ECO:0000256" key="1">
    <source>
        <dbReference type="SAM" id="MobiDB-lite"/>
    </source>
</evidence>
<feature type="region of interest" description="Disordered" evidence="1">
    <location>
        <begin position="180"/>
        <end position="294"/>
    </location>
</feature>
<feature type="region of interest" description="Disordered" evidence="1">
    <location>
        <begin position="68"/>
        <end position="131"/>
    </location>
</feature>